<evidence type="ECO:0000256" key="4">
    <source>
        <dbReference type="ARBA" id="ARBA00022853"/>
    </source>
</evidence>
<sequence>MAAVTEFGPDSGGRLKGVTLVKPIVYGNVAHSFGKKREEDGHTHQWTVYVKPFNNEDMSIYVKKVHFKLHESYENPNRVITKPPFEITETGWGEFEIVIKLYFHDTNERPVTVYHMLKLFLTNPDVLVTKKTLVSEYYEEIVFQDPTAFMEKLLTNPQPATIGPWKLETDFDEKKEKTLQAILNAKKKIRQEISEYKDRLKNAKETITKFKNEIGKLQSDKPAEATVNNEL</sequence>
<evidence type="ECO:0000256" key="5">
    <source>
        <dbReference type="ARBA" id="ARBA00023015"/>
    </source>
</evidence>
<evidence type="ECO:0000313" key="16">
    <source>
        <dbReference type="Proteomes" id="UP001152759"/>
    </source>
</evidence>
<dbReference type="PANTHER" id="PTHR47573:SF1">
    <property type="entry name" value="PROTEIN AF-9 HOMOLOG"/>
    <property type="match status" value="1"/>
</dbReference>
<evidence type="ECO:0000256" key="10">
    <source>
        <dbReference type="ARBA" id="ARBA00064752"/>
    </source>
</evidence>
<evidence type="ECO:0000256" key="12">
    <source>
        <dbReference type="PROSITE-ProRule" id="PRU00376"/>
    </source>
</evidence>
<keyword evidence="7" id="KW-0804">Transcription</keyword>
<dbReference type="AlphaFoldDB" id="A0A9P0A486"/>
<evidence type="ECO:0000256" key="9">
    <source>
        <dbReference type="ARBA" id="ARBA00057736"/>
    </source>
</evidence>
<name>A0A9P0A486_BEMTA</name>
<organism evidence="15 16">
    <name type="scientific">Bemisia tabaci</name>
    <name type="common">Sweetpotato whitefly</name>
    <name type="synonym">Aleurodes tabaci</name>
    <dbReference type="NCBI Taxonomy" id="7038"/>
    <lineage>
        <taxon>Eukaryota</taxon>
        <taxon>Metazoa</taxon>
        <taxon>Ecdysozoa</taxon>
        <taxon>Arthropoda</taxon>
        <taxon>Hexapoda</taxon>
        <taxon>Insecta</taxon>
        <taxon>Pterygota</taxon>
        <taxon>Neoptera</taxon>
        <taxon>Paraneoptera</taxon>
        <taxon>Hemiptera</taxon>
        <taxon>Sternorrhyncha</taxon>
        <taxon>Aleyrodoidea</taxon>
        <taxon>Aleyrodidae</taxon>
        <taxon>Aleyrodinae</taxon>
        <taxon>Bemisia</taxon>
    </lineage>
</organism>
<feature type="domain" description="YEATS" evidence="14">
    <location>
        <begin position="14"/>
        <end position="157"/>
    </location>
</feature>
<evidence type="ECO:0000256" key="3">
    <source>
        <dbReference type="ARBA" id="ARBA00022843"/>
    </source>
</evidence>
<dbReference type="Pfam" id="PF03366">
    <property type="entry name" value="YEATS"/>
    <property type="match status" value="1"/>
</dbReference>
<dbReference type="OrthoDB" id="16041at2759"/>
<dbReference type="InterPro" id="IPR005033">
    <property type="entry name" value="YEATS"/>
</dbReference>
<dbReference type="Proteomes" id="UP001152759">
    <property type="component" value="Chromosome 2"/>
</dbReference>
<evidence type="ECO:0000256" key="6">
    <source>
        <dbReference type="ARBA" id="ARBA00023054"/>
    </source>
</evidence>
<feature type="coiled-coil region" evidence="13">
    <location>
        <begin position="179"/>
        <end position="220"/>
    </location>
</feature>
<keyword evidence="16" id="KW-1185">Reference proteome</keyword>
<keyword evidence="4" id="KW-0156">Chromatin regulator</keyword>
<evidence type="ECO:0000259" key="14">
    <source>
        <dbReference type="PROSITE" id="PS51037"/>
    </source>
</evidence>
<comment type="subunit">
    <text evidence="10">Component of numerous complexes with chromatin remodeling and histone acetyltransferase activity. Component of the NuA4 histone acetyltransferase complex which contains the catalytic subunit KAT5/TIP60 and the subunits EP400, TRRAP/PAF400, BRD8/SMAP, EPC1, DMAP1/DNMAP1, RUVBL1/TIP49, RUVBL2, ING3, actin, ACTL6A/BAF53A, MORF4L1/MRG15, MORF4L2/MRGX, MRGBP, YEATS4/GAS41, VPS72/YL1 and MEAF6. The NuA4 complex interacts with MYC and the adenovirus E1A protein. Component of a NuA4-related complex which contains EP400, TRRAP/PAF400, SRCAP, BRD8/SMAP, EPC1, DMAP1/DNMAP1, RUVBL1/TIP49, RUVBL2, actin, ACTL6A/BAF53A, VPS72 and YEATS4/GAS41. Interacts with MLLT10/AF10. Also interacts with the SWI/SNF component SMARCB1/BAF47, TACC1 and TACC2, and the nuclear matrix protein NUMA1.</text>
</comment>
<evidence type="ECO:0000256" key="7">
    <source>
        <dbReference type="ARBA" id="ARBA00023163"/>
    </source>
</evidence>
<protein>
    <recommendedName>
        <fullName evidence="11">YEATS domain-containing protein 4</fullName>
    </recommendedName>
</protein>
<dbReference type="FunFam" id="2.60.40.1970:FF:000002">
    <property type="entry name" value="YEATS domain-containing protein 4"/>
    <property type="match status" value="1"/>
</dbReference>
<comment type="subcellular location">
    <subcellularLocation>
        <location evidence="12">Nucleus</location>
    </subcellularLocation>
</comment>
<dbReference type="InterPro" id="IPR055129">
    <property type="entry name" value="YEATS_dom"/>
</dbReference>
<dbReference type="InterPro" id="IPR038704">
    <property type="entry name" value="YEAST_sf"/>
</dbReference>
<evidence type="ECO:0000256" key="2">
    <source>
        <dbReference type="ARBA" id="ARBA00022604"/>
    </source>
</evidence>
<gene>
    <name evidence="15" type="ORF">BEMITA_LOCUS3298</name>
</gene>
<accession>A0A9P0A486</accession>
<keyword evidence="1" id="KW-1017">Isopeptide bond</keyword>
<evidence type="ECO:0000256" key="1">
    <source>
        <dbReference type="ARBA" id="ARBA00022499"/>
    </source>
</evidence>
<evidence type="ECO:0000313" key="15">
    <source>
        <dbReference type="EMBL" id="CAH0383908.1"/>
    </source>
</evidence>
<keyword evidence="3" id="KW-0832">Ubl conjugation</keyword>
<proteinExistence type="predicted"/>
<reference evidence="15" key="1">
    <citation type="submission" date="2021-12" db="EMBL/GenBank/DDBJ databases">
        <authorList>
            <person name="King R."/>
        </authorList>
    </citation>
    <scope>NUCLEOTIDE SEQUENCE</scope>
</reference>
<dbReference type="PANTHER" id="PTHR47573">
    <property type="entry name" value="PROTEIN AF-9 HOMOLOG"/>
    <property type="match status" value="1"/>
</dbReference>
<dbReference type="KEGG" id="btab:109035015"/>
<keyword evidence="2" id="KW-0341">Growth regulation</keyword>
<evidence type="ECO:0000256" key="8">
    <source>
        <dbReference type="ARBA" id="ARBA00023242"/>
    </source>
</evidence>
<dbReference type="EMBL" id="OU963863">
    <property type="protein sequence ID" value="CAH0383908.1"/>
    <property type="molecule type" value="Genomic_DNA"/>
</dbReference>
<dbReference type="CDD" id="cd16909">
    <property type="entry name" value="YEATS_GAS41_like"/>
    <property type="match status" value="1"/>
</dbReference>
<keyword evidence="8 12" id="KW-0539">Nucleus</keyword>
<evidence type="ECO:0000256" key="11">
    <source>
        <dbReference type="ARBA" id="ARBA00068331"/>
    </source>
</evidence>
<dbReference type="PROSITE" id="PS51037">
    <property type="entry name" value="YEATS"/>
    <property type="match status" value="1"/>
</dbReference>
<keyword evidence="5" id="KW-0805">Transcription regulation</keyword>
<comment type="function">
    <text evidence="9">Chromatin reader component of the NuA4 histone acetyltransferase (HAT) complex, a complex involved in transcriptional activation of select genes principally by acetylation of nucleosomal histones H4 and H2A. Specifically recognizes and binds acylated histone H3, with a preference for histone H3 diacetylated at 'Lys-18' and 'Lys-27' (H3K18ac and H3K27ac) or histone H3 diacetylated at 'Lys-14' and 'Lys-27' (H3K14ac and H3K27ac). Also able to recognize and bind crotonylated histone H3. May also recognize and bind histone H3 succinylated at 'Lys-122' (H3K122succ); additional evidences are however required to confirm this result in vivo. Plays a key role in histone variant H2AZ1/H2A.Z deposition into specific chromatin regions: recognizes and binds H3K14ac and H3K27ac on the promoters of actively transcribed genes and recruits NuA4-related complex to deposit H2AZ1/H2A.Z. H2AZ1/H2A.Z deposition is required for maintenance of embryonic stem cell.</text>
</comment>
<dbReference type="GO" id="GO:0006355">
    <property type="term" value="P:regulation of DNA-templated transcription"/>
    <property type="evidence" value="ECO:0007669"/>
    <property type="project" value="InterPro"/>
</dbReference>
<keyword evidence="6 13" id="KW-0175">Coiled coil</keyword>
<evidence type="ECO:0000256" key="13">
    <source>
        <dbReference type="SAM" id="Coils"/>
    </source>
</evidence>
<dbReference type="Gene3D" id="2.60.40.1970">
    <property type="entry name" value="YEATS domain"/>
    <property type="match status" value="1"/>
</dbReference>
<dbReference type="GO" id="GO:0005654">
    <property type="term" value="C:nucleoplasm"/>
    <property type="evidence" value="ECO:0007669"/>
    <property type="project" value="UniProtKB-ARBA"/>
</dbReference>
<dbReference type="GO" id="GO:0006325">
    <property type="term" value="P:chromatin organization"/>
    <property type="evidence" value="ECO:0007669"/>
    <property type="project" value="UniProtKB-KW"/>
</dbReference>